<dbReference type="Proteomes" id="UP001433268">
    <property type="component" value="Unassembled WGS sequence"/>
</dbReference>
<sequence>MSSSQHALSMIRKTRLKFREYWSLVKAQPDGPPETYHCTYLVKWLNRSLSGFDGIVEGWKALFNLARPALLISFFGYESWNEHGKPGLNTESTRARNLKEED</sequence>
<dbReference type="RefSeq" id="XP_066664415.1">
    <property type="nucleotide sequence ID" value="XM_066815125.1"/>
</dbReference>
<gene>
    <name evidence="2" type="ORF">PG997_010810</name>
</gene>
<proteinExistence type="predicted"/>
<accession>A0ABR1VHB0</accession>
<dbReference type="EMBL" id="JAQQWN010000008">
    <property type="protein sequence ID" value="KAK8070607.1"/>
    <property type="molecule type" value="Genomic_DNA"/>
</dbReference>
<comment type="caution">
    <text evidence="2">The sequence shown here is derived from an EMBL/GenBank/DDBJ whole genome shotgun (WGS) entry which is preliminary data.</text>
</comment>
<feature type="region of interest" description="Disordered" evidence="1">
    <location>
        <begin position="82"/>
        <end position="102"/>
    </location>
</feature>
<reference evidence="2 3" key="1">
    <citation type="submission" date="2023-01" db="EMBL/GenBank/DDBJ databases">
        <title>Analysis of 21 Apiospora genomes using comparative genomics revels a genus with tremendous synthesis potential of carbohydrate active enzymes and secondary metabolites.</title>
        <authorList>
            <person name="Sorensen T."/>
        </authorList>
    </citation>
    <scope>NUCLEOTIDE SEQUENCE [LARGE SCALE GENOMIC DNA]</scope>
    <source>
        <strain evidence="2 3">CBS 114990</strain>
    </source>
</reference>
<evidence type="ECO:0000313" key="2">
    <source>
        <dbReference type="EMBL" id="KAK8070607.1"/>
    </source>
</evidence>
<organism evidence="2 3">
    <name type="scientific">Apiospora hydei</name>
    <dbReference type="NCBI Taxonomy" id="1337664"/>
    <lineage>
        <taxon>Eukaryota</taxon>
        <taxon>Fungi</taxon>
        <taxon>Dikarya</taxon>
        <taxon>Ascomycota</taxon>
        <taxon>Pezizomycotina</taxon>
        <taxon>Sordariomycetes</taxon>
        <taxon>Xylariomycetidae</taxon>
        <taxon>Amphisphaeriales</taxon>
        <taxon>Apiosporaceae</taxon>
        <taxon>Apiospora</taxon>
    </lineage>
</organism>
<keyword evidence="3" id="KW-1185">Reference proteome</keyword>
<dbReference type="GeneID" id="92048185"/>
<protein>
    <submittedName>
        <fullName evidence="2">Uncharacterized protein</fullName>
    </submittedName>
</protein>
<evidence type="ECO:0000256" key="1">
    <source>
        <dbReference type="SAM" id="MobiDB-lite"/>
    </source>
</evidence>
<evidence type="ECO:0000313" key="3">
    <source>
        <dbReference type="Proteomes" id="UP001433268"/>
    </source>
</evidence>
<name>A0ABR1VHB0_9PEZI</name>
<feature type="compositionally biased region" description="Basic and acidic residues" evidence="1">
    <location>
        <begin position="93"/>
        <end position="102"/>
    </location>
</feature>